<organism evidence="4">
    <name type="scientific">Thiolapillus brandeum</name>
    <dbReference type="NCBI Taxonomy" id="1076588"/>
    <lineage>
        <taxon>Bacteria</taxon>
        <taxon>Pseudomonadati</taxon>
        <taxon>Pseudomonadota</taxon>
        <taxon>Gammaproteobacteria</taxon>
        <taxon>Chromatiales</taxon>
        <taxon>Sedimenticolaceae</taxon>
        <taxon>Thiolapillus</taxon>
    </lineage>
</organism>
<name>A0A831RSY5_9GAMM</name>
<evidence type="ECO:0000313" key="4">
    <source>
        <dbReference type="EMBL" id="HEC05467.1"/>
    </source>
</evidence>
<feature type="transmembrane region" description="Helical" evidence="2">
    <location>
        <begin position="496"/>
        <end position="517"/>
    </location>
</feature>
<evidence type="ECO:0000256" key="2">
    <source>
        <dbReference type="SAM" id="Phobius"/>
    </source>
</evidence>
<dbReference type="InterPro" id="IPR025738">
    <property type="entry name" value="BatD"/>
</dbReference>
<feature type="region of interest" description="Disordered" evidence="1">
    <location>
        <begin position="622"/>
        <end position="644"/>
    </location>
</feature>
<feature type="compositionally biased region" description="Basic and acidic residues" evidence="1">
    <location>
        <begin position="622"/>
        <end position="635"/>
    </location>
</feature>
<keyword evidence="2" id="KW-0472">Membrane</keyword>
<dbReference type="Pfam" id="PF13584">
    <property type="entry name" value="BatD"/>
    <property type="match status" value="1"/>
</dbReference>
<keyword evidence="2" id="KW-1133">Transmembrane helix</keyword>
<dbReference type="Pfam" id="PF25607">
    <property type="entry name" value="DUF7939"/>
    <property type="match status" value="1"/>
</dbReference>
<gene>
    <name evidence="4" type="ORF">ENJ12_01325</name>
</gene>
<dbReference type="AlphaFoldDB" id="A0A831RSY5"/>
<protein>
    <submittedName>
        <fullName evidence="4">Protein BatD</fullName>
    </submittedName>
</protein>
<dbReference type="InterPro" id="IPR057699">
    <property type="entry name" value="DUF7939"/>
</dbReference>
<reference evidence="4" key="1">
    <citation type="journal article" date="2020" name="mSystems">
        <title>Genome- and Community-Level Interaction Insights into Carbon Utilization and Element Cycling Functions of Hydrothermarchaeota in Hydrothermal Sediment.</title>
        <authorList>
            <person name="Zhou Z."/>
            <person name="Liu Y."/>
            <person name="Xu W."/>
            <person name="Pan J."/>
            <person name="Luo Z.H."/>
            <person name="Li M."/>
        </authorList>
    </citation>
    <scope>NUCLEOTIDE SEQUENCE [LARGE SCALE GENOMIC DNA]</scope>
    <source>
        <strain evidence="4">HyVt-458</strain>
    </source>
</reference>
<feature type="domain" description="DUF7939" evidence="3">
    <location>
        <begin position="541"/>
        <end position="622"/>
    </location>
</feature>
<dbReference type="EMBL" id="DRLF01000052">
    <property type="protein sequence ID" value="HEC05467.1"/>
    <property type="molecule type" value="Genomic_DNA"/>
</dbReference>
<dbReference type="PANTHER" id="PTHR40940:SF1">
    <property type="entry name" value="PROTEIN BATD"/>
    <property type="match status" value="1"/>
</dbReference>
<dbReference type="Proteomes" id="UP000886339">
    <property type="component" value="Unassembled WGS sequence"/>
</dbReference>
<sequence>MSSAFPGNSGYGVFPMIRVACCVANSSTTIRESNMMSRNNNPGKPTKTTDRAVMVILLLLFGSWVQAAQISVKTDHSPVAVDETFQLIFTVDGEPDGSPDFSPLEQDFEVLGTSQSRNISIVNGKASRTTRYLVNVLPRRSGELTVPSVSFGKDVSPVLKLLVQDATTGKTPAAASGEAVFMEVDVDQNKPWVQQQVILTVRIFSRIQWKEASLSDPQFRGGEVLVQKLGEDRRYEKQRDGQSWQVIERRYALFPQKSGELSMDPLSLNLRIPAGRKKQRSPFGSFNDPFFDDFFSSRSYRNKMVRSKPLSLDVRPIPPAFHGKRWLVARDLQLQESWSDAPEDLKTGEPVTRTLAIVADGVTLGQLPELTLPQIQGLRIYPDDPVNKEQATDKGILSTSSRKFAIIPTHPGDYQLPAVELKWWNSVTGSEQTARLAPRTLKVTGAVQNVTPPVAATPLTAAPVSSAEQPPKAPANSVSPVAVAVTAKPGGNEINIWLIAGNVILATLWLLTLVLYVRSRKTAGSRVVPEEKTASVPDMSRLWRQLHQAIQAGDAAAVRASLLELASGLWPEQMPRSLEAMADRVDAPLSVELLNLSRHLYADPAVAWDGEKIESGMKALRHGEAQKKPDAKEGVLKPLYPNAG</sequence>
<proteinExistence type="predicted"/>
<evidence type="ECO:0000256" key="1">
    <source>
        <dbReference type="SAM" id="MobiDB-lite"/>
    </source>
</evidence>
<accession>A0A831RSY5</accession>
<evidence type="ECO:0000259" key="3">
    <source>
        <dbReference type="Pfam" id="PF25607"/>
    </source>
</evidence>
<dbReference type="PANTHER" id="PTHR40940">
    <property type="entry name" value="PROTEIN BATD-RELATED"/>
    <property type="match status" value="1"/>
</dbReference>
<keyword evidence="2" id="KW-0812">Transmembrane</keyword>
<comment type="caution">
    <text evidence="4">The sequence shown here is derived from an EMBL/GenBank/DDBJ whole genome shotgun (WGS) entry which is preliminary data.</text>
</comment>